<dbReference type="RefSeq" id="WP_116421833.1">
    <property type="nucleotide sequence ID" value="NZ_NMUE01000048.1"/>
</dbReference>
<sequence>MPFEIKFHIYWSQTDAAGIVHFSEFFSIVEHAEEELYRAKGVLEVHGRLPRVEAYAVFKSPLRRGDVARVVLRPLELREKAVKYGFEIYNETTGLLSATGHIVAVCVENEGGRLKSTKCPSELIEAWRSVE</sequence>
<dbReference type="EMBL" id="NMUF01000033">
    <property type="protein sequence ID" value="RFA96833.1"/>
    <property type="molecule type" value="Genomic_DNA"/>
</dbReference>
<name>A0A371R0R5_9CREN</name>
<organism evidence="2 3">
    <name type="scientific">Pyrobaculum aerophilum</name>
    <dbReference type="NCBI Taxonomy" id="13773"/>
    <lineage>
        <taxon>Archaea</taxon>
        <taxon>Thermoproteota</taxon>
        <taxon>Thermoprotei</taxon>
        <taxon>Thermoproteales</taxon>
        <taxon>Thermoproteaceae</taxon>
        <taxon>Pyrobaculum</taxon>
    </lineage>
</organism>
<gene>
    <name evidence="1" type="ORF">CGL51_11640</name>
    <name evidence="2" type="ORF">CGL52_10260</name>
</gene>
<comment type="caution">
    <text evidence="2">The sequence shown here is derived from an EMBL/GenBank/DDBJ whole genome shotgun (WGS) entry which is preliminary data.</text>
</comment>
<dbReference type="Proteomes" id="UP000256877">
    <property type="component" value="Unassembled WGS sequence"/>
</dbReference>
<dbReference type="OrthoDB" id="21344at2157"/>
<evidence type="ECO:0000313" key="3">
    <source>
        <dbReference type="Proteomes" id="UP000256877"/>
    </source>
</evidence>
<dbReference type="Proteomes" id="UP000257123">
    <property type="component" value="Unassembled WGS sequence"/>
</dbReference>
<proteinExistence type="predicted"/>
<evidence type="ECO:0000313" key="1">
    <source>
        <dbReference type="EMBL" id="RFA93953.1"/>
    </source>
</evidence>
<dbReference type="InterPro" id="IPR029069">
    <property type="entry name" value="HotDog_dom_sf"/>
</dbReference>
<dbReference type="AlphaFoldDB" id="A0A371R0R5"/>
<protein>
    <submittedName>
        <fullName evidence="2">Thioesterase</fullName>
    </submittedName>
</protein>
<dbReference type="Gene3D" id="3.10.129.10">
    <property type="entry name" value="Hotdog Thioesterase"/>
    <property type="match status" value="1"/>
</dbReference>
<evidence type="ECO:0000313" key="2">
    <source>
        <dbReference type="EMBL" id="RFA96833.1"/>
    </source>
</evidence>
<accession>A0A371R0R5</accession>
<reference evidence="3 4" key="1">
    <citation type="submission" date="2017-07" db="EMBL/GenBank/DDBJ databases">
        <title>Draft genome sequence of aerobic hyperthermophilic archaea, Pyrobaculum aerophilum YKB31 and YKB32.</title>
        <authorList>
            <person name="Mochizuki T."/>
            <person name="Berliner A.J."/>
            <person name="Yoshida-Takashima Y."/>
            <person name="Takaki Y."/>
            <person name="Nunoura T."/>
            <person name="Takai K."/>
        </authorList>
    </citation>
    <scope>NUCLEOTIDE SEQUENCE [LARGE SCALE GENOMIC DNA]</scope>
    <source>
        <strain evidence="1 4">YKB31</strain>
        <strain evidence="2 3">YKB32</strain>
    </source>
</reference>
<evidence type="ECO:0000313" key="4">
    <source>
        <dbReference type="Proteomes" id="UP000257123"/>
    </source>
</evidence>
<dbReference type="EMBL" id="NMUE01000048">
    <property type="protein sequence ID" value="RFA93953.1"/>
    <property type="molecule type" value="Genomic_DNA"/>
</dbReference>
<dbReference type="Pfam" id="PF13279">
    <property type="entry name" value="4HBT_2"/>
    <property type="match status" value="1"/>
</dbReference>
<dbReference type="SUPFAM" id="SSF54637">
    <property type="entry name" value="Thioesterase/thiol ester dehydrase-isomerase"/>
    <property type="match status" value="1"/>
</dbReference>
<dbReference type="CDD" id="cd00586">
    <property type="entry name" value="4HBT"/>
    <property type="match status" value="1"/>
</dbReference>